<dbReference type="Pfam" id="PF00339">
    <property type="entry name" value="Arrestin_N"/>
    <property type="match status" value="1"/>
</dbReference>
<dbReference type="SMART" id="SM01017">
    <property type="entry name" value="Arrestin_C"/>
    <property type="match status" value="1"/>
</dbReference>
<dbReference type="InterPro" id="IPR011021">
    <property type="entry name" value="Arrestin-like_N"/>
</dbReference>
<comment type="similarity">
    <text evidence="1">Belongs to the arrestin family.</text>
</comment>
<dbReference type="InterPro" id="IPR011022">
    <property type="entry name" value="Arrestin_C-like"/>
</dbReference>
<accession>A0AAU9EUL2</accession>
<proteinExistence type="inferred from homology"/>
<feature type="region of interest" description="Disordered" evidence="3">
    <location>
        <begin position="457"/>
        <end position="477"/>
    </location>
</feature>
<evidence type="ECO:0000313" key="6">
    <source>
        <dbReference type="Proteomes" id="UP001500889"/>
    </source>
</evidence>
<dbReference type="Gene3D" id="2.60.40.640">
    <property type="match status" value="2"/>
</dbReference>
<feature type="compositionally biased region" description="Pro residues" evidence="3">
    <location>
        <begin position="395"/>
        <end position="417"/>
    </location>
</feature>
<dbReference type="Pfam" id="PF02752">
    <property type="entry name" value="Arrestin_C"/>
    <property type="match status" value="1"/>
</dbReference>
<keyword evidence="6" id="KW-1185">Reference proteome</keyword>
<organism evidence="5 6">
    <name type="scientific">Drosophila madeirensis</name>
    <name type="common">Fruit fly</name>
    <dbReference type="NCBI Taxonomy" id="30013"/>
    <lineage>
        <taxon>Eukaryota</taxon>
        <taxon>Metazoa</taxon>
        <taxon>Ecdysozoa</taxon>
        <taxon>Arthropoda</taxon>
        <taxon>Hexapoda</taxon>
        <taxon>Insecta</taxon>
        <taxon>Pterygota</taxon>
        <taxon>Neoptera</taxon>
        <taxon>Endopterygota</taxon>
        <taxon>Diptera</taxon>
        <taxon>Brachycera</taxon>
        <taxon>Muscomorpha</taxon>
        <taxon>Ephydroidea</taxon>
        <taxon>Drosophilidae</taxon>
        <taxon>Drosophila</taxon>
        <taxon>Sophophora</taxon>
    </lineage>
</organism>
<dbReference type="GO" id="GO:0015031">
    <property type="term" value="P:protein transport"/>
    <property type="evidence" value="ECO:0007669"/>
    <property type="project" value="TreeGrafter"/>
</dbReference>
<gene>
    <name evidence="5" type="ORF">DMAD_08784</name>
</gene>
<keyword evidence="2" id="KW-0716">Sensory transduction</keyword>
<dbReference type="InterPro" id="IPR050357">
    <property type="entry name" value="Arrestin_domain-protein"/>
</dbReference>
<feature type="domain" description="Arrestin C-terminal-like" evidence="4">
    <location>
        <begin position="181"/>
        <end position="316"/>
    </location>
</feature>
<evidence type="ECO:0000256" key="3">
    <source>
        <dbReference type="SAM" id="MobiDB-lite"/>
    </source>
</evidence>
<dbReference type="AlphaFoldDB" id="A0AAU9EUL2"/>
<evidence type="ECO:0000256" key="2">
    <source>
        <dbReference type="ARBA" id="ARBA00022606"/>
    </source>
</evidence>
<dbReference type="InterPro" id="IPR014756">
    <property type="entry name" value="Ig_E-set"/>
</dbReference>
<dbReference type="PANTHER" id="PTHR11188">
    <property type="entry name" value="ARRESTIN DOMAIN CONTAINING PROTEIN"/>
    <property type="match status" value="1"/>
</dbReference>
<feature type="compositionally biased region" description="Low complexity" evidence="3">
    <location>
        <begin position="464"/>
        <end position="477"/>
    </location>
</feature>
<sequence length="477" mass="51763">MSSKVTFAFDNNPLGVYHAGQVISGTAELTTDRPKTIRSIFITINGYGETRWQESVEKPGADDGKPTKSIETHTSTEIYYSSDKYVYGQSGGSQLELPKGRFVFPFQATIPPNAPTSFNGSHGQIKHEVTLTIDRSVRYNNIFKQCFTVILPHDLNSKRENAQPLKRIEEKSFWWGSIFGAHKPMVMDVCTSYSGYVPGQKIHFHLVLDNQSDVQCQDVKVRLFKNVTYRATSTAQEQLKTTETRIADKHCGEVVKHNKAQFHEFLVVPATTPSTLGERDPIRVSYTLRFIAKTFRLHGGGDLIVDFPLTIGTVPLLGSAEDKGPGQTVASNGSVNSYPGAPIFQEDVSDEQFESNTFKPRYPFYTFGQSAANGAANGVPAGTQPSLYPKAEDTPPQPKSTPAPGPHKIPPYPTNPPASVPAAAPVANLPPYPTNSPAPAAAPVGNFEVLGFSIPPDYQPTPSAPGAAAPSAGIGWK</sequence>
<protein>
    <submittedName>
        <fullName evidence="5">Arrestin domain-containing protein 1</fullName>
    </submittedName>
</protein>
<name>A0AAU9EUL2_DROMD</name>
<dbReference type="Proteomes" id="UP001500889">
    <property type="component" value="Chromosome O"/>
</dbReference>
<dbReference type="InterPro" id="IPR014752">
    <property type="entry name" value="Arrestin-like_C"/>
</dbReference>
<dbReference type="SUPFAM" id="SSF81296">
    <property type="entry name" value="E set domains"/>
    <property type="match status" value="2"/>
</dbReference>
<reference evidence="5 6" key="1">
    <citation type="submission" date="2024-02" db="EMBL/GenBank/DDBJ databases">
        <title>A chromosome-level genome assembly of Drosophila madeirensis, a fruit fly species endemic to Madeira island.</title>
        <authorList>
            <person name="Tomihara K."/>
            <person name="Llopart A."/>
            <person name="Yamamoto D."/>
        </authorList>
    </citation>
    <scope>NUCLEOTIDE SEQUENCE [LARGE SCALE GENOMIC DNA]</scope>
    <source>
        <strain evidence="5 6">RF1</strain>
    </source>
</reference>
<feature type="region of interest" description="Disordered" evidence="3">
    <location>
        <begin position="376"/>
        <end position="417"/>
    </location>
</feature>
<dbReference type="PANTHER" id="PTHR11188:SF167">
    <property type="entry name" value="ARRESTIN C-TERMINAL-LIKE DOMAIN-CONTAINING PROTEIN-RELATED"/>
    <property type="match status" value="1"/>
</dbReference>
<evidence type="ECO:0000313" key="5">
    <source>
        <dbReference type="EMBL" id="BFF90220.1"/>
    </source>
</evidence>
<evidence type="ECO:0000256" key="1">
    <source>
        <dbReference type="ARBA" id="ARBA00005298"/>
    </source>
</evidence>
<evidence type="ECO:0000259" key="4">
    <source>
        <dbReference type="SMART" id="SM01017"/>
    </source>
</evidence>
<dbReference type="GO" id="GO:0005737">
    <property type="term" value="C:cytoplasm"/>
    <property type="evidence" value="ECO:0007669"/>
    <property type="project" value="TreeGrafter"/>
</dbReference>
<dbReference type="EMBL" id="AP029263">
    <property type="protein sequence ID" value="BFF90220.1"/>
    <property type="molecule type" value="Genomic_DNA"/>
</dbReference>